<dbReference type="SUPFAM" id="SSF46626">
    <property type="entry name" value="Cytochrome c"/>
    <property type="match status" value="1"/>
</dbReference>
<keyword evidence="3" id="KW-1185">Reference proteome</keyword>
<reference evidence="2 3" key="1">
    <citation type="submission" date="2021-08" db="EMBL/GenBank/DDBJ databases">
        <authorList>
            <person name="Tuo L."/>
        </authorList>
    </citation>
    <scope>NUCLEOTIDE SEQUENCE [LARGE SCALE GENOMIC DNA]</scope>
    <source>
        <strain evidence="2 3">JCM 31229</strain>
    </source>
</reference>
<protein>
    <submittedName>
        <fullName evidence="2">Cytochrome C</fullName>
    </submittedName>
</protein>
<feature type="signal peptide" evidence="1">
    <location>
        <begin position="1"/>
        <end position="21"/>
    </location>
</feature>
<name>A0ABS7PIZ9_9SPHN</name>
<dbReference type="Gene3D" id="1.10.760.10">
    <property type="entry name" value="Cytochrome c-like domain"/>
    <property type="match status" value="1"/>
</dbReference>
<evidence type="ECO:0000313" key="3">
    <source>
        <dbReference type="Proteomes" id="UP000706039"/>
    </source>
</evidence>
<dbReference type="EMBL" id="JAINVV010000001">
    <property type="protein sequence ID" value="MBY8821272.1"/>
    <property type="molecule type" value="Genomic_DNA"/>
</dbReference>
<dbReference type="InterPro" id="IPR036909">
    <property type="entry name" value="Cyt_c-like_dom_sf"/>
</dbReference>
<gene>
    <name evidence="2" type="ORF">K7G82_03155</name>
</gene>
<evidence type="ECO:0000313" key="2">
    <source>
        <dbReference type="EMBL" id="MBY8821272.1"/>
    </source>
</evidence>
<sequence length="101" mass="10556">MRRMLLIAGAVALLASGAAVAKVVTYALPEEREAVLPPGPGADLVAAQCAACHSLDYVQTQPRGKGKPFWDAAVTKMVKVYGAPVSAEDGEAIATYLAEHY</sequence>
<dbReference type="RefSeq" id="WP_222988343.1">
    <property type="nucleotide sequence ID" value="NZ_JAINVV010000001.1"/>
</dbReference>
<accession>A0ABS7PIZ9</accession>
<dbReference type="Proteomes" id="UP000706039">
    <property type="component" value="Unassembled WGS sequence"/>
</dbReference>
<proteinExistence type="predicted"/>
<organism evidence="2 3">
    <name type="scientific">Sphingomonas colocasiae</name>
    <dbReference type="NCBI Taxonomy" id="1848973"/>
    <lineage>
        <taxon>Bacteria</taxon>
        <taxon>Pseudomonadati</taxon>
        <taxon>Pseudomonadota</taxon>
        <taxon>Alphaproteobacteria</taxon>
        <taxon>Sphingomonadales</taxon>
        <taxon>Sphingomonadaceae</taxon>
        <taxon>Sphingomonas</taxon>
    </lineage>
</organism>
<evidence type="ECO:0000256" key="1">
    <source>
        <dbReference type="SAM" id="SignalP"/>
    </source>
</evidence>
<comment type="caution">
    <text evidence="2">The sequence shown here is derived from an EMBL/GenBank/DDBJ whole genome shotgun (WGS) entry which is preliminary data.</text>
</comment>
<feature type="chain" id="PRO_5046428090" evidence="1">
    <location>
        <begin position="22"/>
        <end position="101"/>
    </location>
</feature>
<keyword evidence="1" id="KW-0732">Signal</keyword>